<dbReference type="NCBIfam" id="NF008692">
    <property type="entry name" value="PRK11713.1-5"/>
    <property type="match status" value="1"/>
</dbReference>
<evidence type="ECO:0000256" key="4">
    <source>
        <dbReference type="ARBA" id="ARBA00013673"/>
    </source>
</evidence>
<dbReference type="InterPro" id="IPR029026">
    <property type="entry name" value="tRNA_m1G_MTases_N"/>
</dbReference>
<dbReference type="PIRSF" id="PIRSF015601">
    <property type="entry name" value="MTase_slr0722"/>
    <property type="match status" value="1"/>
</dbReference>
<keyword evidence="8 12" id="KW-0808">Transferase</keyword>
<dbReference type="OrthoDB" id="9815641at2"/>
<evidence type="ECO:0000256" key="10">
    <source>
        <dbReference type="ARBA" id="ARBA00025699"/>
    </source>
</evidence>
<dbReference type="Proteomes" id="UP000031631">
    <property type="component" value="Chromosome"/>
</dbReference>
<keyword evidence="6 12" id="KW-0698">rRNA processing</keyword>
<dbReference type="InterPro" id="IPR046886">
    <property type="entry name" value="RsmE_MTase_dom"/>
</dbReference>
<dbReference type="PANTHER" id="PTHR30027:SF3">
    <property type="entry name" value="16S RRNA (URACIL(1498)-N(3))-METHYLTRANSFERASE"/>
    <property type="match status" value="1"/>
</dbReference>
<dbReference type="SUPFAM" id="SSF88697">
    <property type="entry name" value="PUA domain-like"/>
    <property type="match status" value="1"/>
</dbReference>
<dbReference type="EC" id="2.1.1.193" evidence="3 12"/>
<organism evidence="15 16">
    <name type="scientific">Thiolapillus brandeum</name>
    <dbReference type="NCBI Taxonomy" id="1076588"/>
    <lineage>
        <taxon>Bacteria</taxon>
        <taxon>Pseudomonadati</taxon>
        <taxon>Pseudomonadota</taxon>
        <taxon>Gammaproteobacteria</taxon>
        <taxon>Chromatiales</taxon>
        <taxon>Sedimenticolaceae</taxon>
        <taxon>Thiolapillus</taxon>
    </lineage>
</organism>
<evidence type="ECO:0000256" key="6">
    <source>
        <dbReference type="ARBA" id="ARBA00022552"/>
    </source>
</evidence>
<evidence type="ECO:0000256" key="7">
    <source>
        <dbReference type="ARBA" id="ARBA00022603"/>
    </source>
</evidence>
<proteinExistence type="inferred from homology"/>
<reference evidence="15 16" key="1">
    <citation type="journal article" date="2014" name="PLoS ONE">
        <title>Physiological and genomic features of a novel sulfur-oxidizing gammaproteobacterium belonging to a previously uncultivated symbiotic lineage isolated from a hydrothermal vent.</title>
        <authorList>
            <person name="Nunoura T."/>
            <person name="Takaki Y."/>
            <person name="Kazama H."/>
            <person name="Kakuta J."/>
            <person name="Shimamura S."/>
            <person name="Makita H."/>
            <person name="Hirai M."/>
            <person name="Miyazaki M."/>
            <person name="Takai K."/>
        </authorList>
    </citation>
    <scope>NUCLEOTIDE SEQUENCE [LARGE SCALE GENOMIC DNA]</scope>
    <source>
        <strain evidence="15 16">Hiromi1</strain>
    </source>
</reference>
<keyword evidence="9 12" id="KW-0949">S-adenosyl-L-methionine</keyword>
<comment type="function">
    <text evidence="10 12">Specifically methylates the N3 position of the uracil ring of uridine 1498 (m3U1498) in 16S rRNA. Acts on the fully assembled 30S ribosomal subunit.</text>
</comment>
<evidence type="ECO:0000259" key="13">
    <source>
        <dbReference type="Pfam" id="PF04452"/>
    </source>
</evidence>
<dbReference type="InterPro" id="IPR046887">
    <property type="entry name" value="RsmE_PUA-like"/>
</dbReference>
<evidence type="ECO:0000256" key="5">
    <source>
        <dbReference type="ARBA" id="ARBA00022490"/>
    </source>
</evidence>
<gene>
    <name evidence="15" type="ORF">TBH_C2584</name>
</gene>
<evidence type="ECO:0000256" key="3">
    <source>
        <dbReference type="ARBA" id="ARBA00012328"/>
    </source>
</evidence>
<keyword evidence="16" id="KW-1185">Reference proteome</keyword>
<dbReference type="GO" id="GO:0070475">
    <property type="term" value="P:rRNA base methylation"/>
    <property type="evidence" value="ECO:0007669"/>
    <property type="project" value="TreeGrafter"/>
</dbReference>
<dbReference type="EMBL" id="AP012273">
    <property type="protein sequence ID" value="BAO45490.1"/>
    <property type="molecule type" value="Genomic_DNA"/>
</dbReference>
<keyword evidence="7 12" id="KW-0489">Methyltransferase</keyword>
<dbReference type="Pfam" id="PF04452">
    <property type="entry name" value="Methyltrans_RNA"/>
    <property type="match status" value="1"/>
</dbReference>
<dbReference type="CDD" id="cd18084">
    <property type="entry name" value="RsmE-like"/>
    <property type="match status" value="1"/>
</dbReference>
<dbReference type="Pfam" id="PF20260">
    <property type="entry name" value="PUA_4"/>
    <property type="match status" value="1"/>
</dbReference>
<dbReference type="GO" id="GO:0070042">
    <property type="term" value="F:rRNA (uridine-N3-)-methyltransferase activity"/>
    <property type="evidence" value="ECO:0007669"/>
    <property type="project" value="TreeGrafter"/>
</dbReference>
<dbReference type="InterPro" id="IPR029028">
    <property type="entry name" value="Alpha/beta_knot_MTases"/>
</dbReference>
<evidence type="ECO:0000259" key="14">
    <source>
        <dbReference type="Pfam" id="PF20260"/>
    </source>
</evidence>
<feature type="domain" description="Ribosomal RNA small subunit methyltransferase E methyltransferase" evidence="13">
    <location>
        <begin position="78"/>
        <end position="236"/>
    </location>
</feature>
<dbReference type="InterPro" id="IPR015947">
    <property type="entry name" value="PUA-like_sf"/>
</dbReference>
<dbReference type="PANTHER" id="PTHR30027">
    <property type="entry name" value="RIBOSOMAL RNA SMALL SUBUNIT METHYLTRANSFERASE E"/>
    <property type="match status" value="1"/>
</dbReference>
<comment type="catalytic activity">
    <reaction evidence="11 12">
        <text>uridine(1498) in 16S rRNA + S-adenosyl-L-methionine = N(3)-methyluridine(1498) in 16S rRNA + S-adenosyl-L-homocysteine + H(+)</text>
        <dbReference type="Rhea" id="RHEA:42920"/>
        <dbReference type="Rhea" id="RHEA-COMP:10283"/>
        <dbReference type="Rhea" id="RHEA-COMP:10284"/>
        <dbReference type="ChEBI" id="CHEBI:15378"/>
        <dbReference type="ChEBI" id="CHEBI:57856"/>
        <dbReference type="ChEBI" id="CHEBI:59789"/>
        <dbReference type="ChEBI" id="CHEBI:65315"/>
        <dbReference type="ChEBI" id="CHEBI:74502"/>
        <dbReference type="EC" id="2.1.1.193"/>
    </reaction>
</comment>
<evidence type="ECO:0000256" key="12">
    <source>
        <dbReference type="PIRNR" id="PIRNR015601"/>
    </source>
</evidence>
<evidence type="ECO:0000256" key="11">
    <source>
        <dbReference type="ARBA" id="ARBA00047944"/>
    </source>
</evidence>
<evidence type="ECO:0000256" key="2">
    <source>
        <dbReference type="ARBA" id="ARBA00005528"/>
    </source>
</evidence>
<dbReference type="SUPFAM" id="SSF75217">
    <property type="entry name" value="alpha/beta knot"/>
    <property type="match status" value="1"/>
</dbReference>
<comment type="subcellular location">
    <subcellularLocation>
        <location evidence="1 12">Cytoplasm</location>
    </subcellularLocation>
</comment>
<name>A0A7U6JKV5_9GAMM</name>
<dbReference type="KEGG" id="tbn:TBH_C2584"/>
<dbReference type="NCBIfam" id="TIGR00046">
    <property type="entry name" value="RsmE family RNA methyltransferase"/>
    <property type="match status" value="1"/>
</dbReference>
<dbReference type="AlphaFoldDB" id="A0A7U6JKV5"/>
<comment type="similarity">
    <text evidence="2 12">Belongs to the RNA methyltransferase RsmE family.</text>
</comment>
<sequence>MRRPRSYLPLKVEPGSLVELPAGIVRHLVQVLRMQAGQEIVLFNGEDGIDYRAVLTEADRRRARARILSAGNPEPTPKLQIHLALGLSRGERMDLALQKAVELGAASIAPLITDRVQRKLSPERLEKRIRHWRKIIISACEQSGRCRLPRLHQPQTLTDWLRDPPEKPLLLDPAAQYCLKELPPPDNELGLLIGPEGGFSDQERELALQAGCTGVRLGPRVLRTETAPLAAIAAIQALWGDFC</sequence>
<protein>
    <recommendedName>
        <fullName evidence="4 12">Ribosomal RNA small subunit methyltransferase E</fullName>
        <ecNumber evidence="3 12">2.1.1.193</ecNumber>
    </recommendedName>
</protein>
<dbReference type="RefSeq" id="WP_041069187.1">
    <property type="nucleotide sequence ID" value="NZ_AP012273.1"/>
</dbReference>
<evidence type="ECO:0000256" key="9">
    <source>
        <dbReference type="ARBA" id="ARBA00022691"/>
    </source>
</evidence>
<dbReference type="InterPro" id="IPR006700">
    <property type="entry name" value="RsmE"/>
</dbReference>
<feature type="domain" description="Ribosomal RNA small subunit methyltransferase E PUA-like" evidence="14">
    <location>
        <begin position="23"/>
        <end position="68"/>
    </location>
</feature>
<evidence type="ECO:0000256" key="8">
    <source>
        <dbReference type="ARBA" id="ARBA00022679"/>
    </source>
</evidence>
<evidence type="ECO:0000313" key="16">
    <source>
        <dbReference type="Proteomes" id="UP000031631"/>
    </source>
</evidence>
<dbReference type="Gene3D" id="2.40.240.20">
    <property type="entry name" value="Hypothetical PUA domain-like, domain 1"/>
    <property type="match status" value="1"/>
</dbReference>
<dbReference type="Gene3D" id="3.40.1280.10">
    <property type="match status" value="1"/>
</dbReference>
<accession>A0A7U6JKV5</accession>
<evidence type="ECO:0000313" key="15">
    <source>
        <dbReference type="EMBL" id="BAO45490.1"/>
    </source>
</evidence>
<dbReference type="GO" id="GO:0005737">
    <property type="term" value="C:cytoplasm"/>
    <property type="evidence" value="ECO:0007669"/>
    <property type="project" value="UniProtKB-SubCell"/>
</dbReference>
<keyword evidence="5 12" id="KW-0963">Cytoplasm</keyword>
<evidence type="ECO:0000256" key="1">
    <source>
        <dbReference type="ARBA" id="ARBA00004496"/>
    </source>
</evidence>